<protein>
    <recommendedName>
        <fullName evidence="4">Asp23/Gls24 family envelope stress response protein</fullName>
    </recommendedName>
</protein>
<accession>A0A4Y3WI62</accession>
<dbReference type="RefSeq" id="WP_141277055.1">
    <property type="nucleotide sequence ID" value="NZ_BAAARZ010000041.1"/>
</dbReference>
<evidence type="ECO:0000256" key="1">
    <source>
        <dbReference type="ARBA" id="ARBA00005721"/>
    </source>
</evidence>
<organism evidence="2 3">
    <name type="scientific">Pseudonocardia hydrocarbonoxydans</name>
    <dbReference type="NCBI Taxonomy" id="76726"/>
    <lineage>
        <taxon>Bacteria</taxon>
        <taxon>Bacillati</taxon>
        <taxon>Actinomycetota</taxon>
        <taxon>Actinomycetes</taxon>
        <taxon>Pseudonocardiales</taxon>
        <taxon>Pseudonocardiaceae</taxon>
        <taxon>Pseudonocardia</taxon>
    </lineage>
</organism>
<comment type="similarity">
    <text evidence="1">Belongs to the asp23 family.</text>
</comment>
<dbReference type="AlphaFoldDB" id="A0A4Y3WI62"/>
<keyword evidence="3" id="KW-1185">Reference proteome</keyword>
<dbReference type="InterPro" id="IPR005531">
    <property type="entry name" value="Asp23"/>
</dbReference>
<evidence type="ECO:0000313" key="3">
    <source>
        <dbReference type="Proteomes" id="UP000320338"/>
    </source>
</evidence>
<dbReference type="OrthoDB" id="3699309at2"/>
<evidence type="ECO:0008006" key="4">
    <source>
        <dbReference type="Google" id="ProtNLM"/>
    </source>
</evidence>
<evidence type="ECO:0000313" key="2">
    <source>
        <dbReference type="EMBL" id="GEC18474.1"/>
    </source>
</evidence>
<name>A0A4Y3WI62_9PSEU</name>
<sequence length="127" mass="13222">MTASVTASVEERGRLDIHPTVLRKIVEHAADGTPGTLRHERRLAGVGVGQAGSSAKVSDGPDGAVDVALELTLQYPAPVRRTVDAVRDRVGEELSRIAGRRIRNLAVTVSGLRGPDTGAAGPGARVQ</sequence>
<gene>
    <name evidence="2" type="ORF">PHY01_07570</name>
</gene>
<proteinExistence type="inferred from homology"/>
<dbReference type="Proteomes" id="UP000320338">
    <property type="component" value="Unassembled WGS sequence"/>
</dbReference>
<reference evidence="2 3" key="1">
    <citation type="submission" date="2019-06" db="EMBL/GenBank/DDBJ databases">
        <title>Whole genome shotgun sequence of Pseudonocardia hydrocarbonoxydans NBRC 14498.</title>
        <authorList>
            <person name="Hosoyama A."/>
            <person name="Uohara A."/>
            <person name="Ohji S."/>
            <person name="Ichikawa N."/>
        </authorList>
    </citation>
    <scope>NUCLEOTIDE SEQUENCE [LARGE SCALE GENOMIC DNA]</scope>
    <source>
        <strain evidence="2 3">NBRC 14498</strain>
    </source>
</reference>
<dbReference type="EMBL" id="BJNG01000005">
    <property type="protein sequence ID" value="GEC18474.1"/>
    <property type="molecule type" value="Genomic_DNA"/>
</dbReference>
<comment type="caution">
    <text evidence="2">The sequence shown here is derived from an EMBL/GenBank/DDBJ whole genome shotgun (WGS) entry which is preliminary data.</text>
</comment>
<dbReference type="Pfam" id="PF03780">
    <property type="entry name" value="Asp23"/>
    <property type="match status" value="1"/>
</dbReference>